<dbReference type="PIRSF" id="PIRSF000337">
    <property type="entry name" value="NTA_MOA"/>
    <property type="match status" value="1"/>
</dbReference>
<protein>
    <submittedName>
        <fullName evidence="8">LLM class flavin-dependent oxidoreductase</fullName>
    </submittedName>
</protein>
<evidence type="ECO:0000256" key="5">
    <source>
        <dbReference type="ARBA" id="ARBA00033748"/>
    </source>
</evidence>
<dbReference type="EMBL" id="CP072169">
    <property type="protein sequence ID" value="QYA10410.1"/>
    <property type="molecule type" value="Genomic_DNA"/>
</dbReference>
<evidence type="ECO:0000313" key="8">
    <source>
        <dbReference type="EMBL" id="QCJ01214.1"/>
    </source>
</evidence>
<comment type="similarity">
    <text evidence="5">Belongs to the NtaA/SnaA/DszA monooxygenase family.</text>
</comment>
<geneLocation type="plasmid" evidence="10">
    <name>pticfbp5473</name>
</geneLocation>
<dbReference type="Pfam" id="PF00296">
    <property type="entry name" value="Bac_luciferase"/>
    <property type="match status" value="1"/>
</dbReference>
<evidence type="ECO:0000313" key="11">
    <source>
        <dbReference type="Proteomes" id="UP000826513"/>
    </source>
</evidence>
<evidence type="ECO:0000259" key="7">
    <source>
        <dbReference type="Pfam" id="PF00296"/>
    </source>
</evidence>
<feature type="domain" description="Luciferase-like" evidence="7">
    <location>
        <begin position="16"/>
        <end position="382"/>
    </location>
</feature>
<keyword evidence="8" id="KW-0614">Plasmid</keyword>
<gene>
    <name evidence="8" type="ORF">CFBP5473_24190</name>
    <name evidence="9" type="ORF">J5285_22845</name>
</gene>
<keyword evidence="11" id="KW-1185">Reference proteome</keyword>
<dbReference type="Proteomes" id="UP000298545">
    <property type="component" value="Plasmid pTiCFBP5473"/>
</dbReference>
<evidence type="ECO:0000256" key="3">
    <source>
        <dbReference type="ARBA" id="ARBA00023002"/>
    </source>
</evidence>
<name>A0A4D7DVY6_9HYPH</name>
<feature type="binding site" evidence="6">
    <location>
        <position position="148"/>
    </location>
    <ligand>
        <name>FMN</name>
        <dbReference type="ChEBI" id="CHEBI:58210"/>
    </ligand>
</feature>
<evidence type="ECO:0000256" key="4">
    <source>
        <dbReference type="ARBA" id="ARBA00023033"/>
    </source>
</evidence>
<dbReference type="KEGG" id="alf:CFBP5473_24190"/>
<keyword evidence="1 6" id="KW-0285">Flavoprotein</keyword>
<dbReference type="GO" id="GO:0016705">
    <property type="term" value="F:oxidoreductase activity, acting on paired donors, with incorporation or reduction of molecular oxygen"/>
    <property type="evidence" value="ECO:0007669"/>
    <property type="project" value="InterPro"/>
</dbReference>
<dbReference type="NCBIfam" id="TIGR03860">
    <property type="entry name" value="FMN_nitrolo"/>
    <property type="match status" value="1"/>
</dbReference>
<dbReference type="Gene3D" id="3.20.20.30">
    <property type="entry name" value="Luciferase-like domain"/>
    <property type="match status" value="1"/>
</dbReference>
<dbReference type="Proteomes" id="UP000826513">
    <property type="component" value="Plasmid pTiAF3.44"/>
</dbReference>
<reference evidence="9 11" key="2">
    <citation type="submission" date="2021-03" db="EMBL/GenBank/DDBJ databases">
        <title>Rapid diversification of plasmids in a genus of pathogenic and nitrogen fixing bacteria.</title>
        <authorList>
            <person name="Weisberg A.J."/>
            <person name="Miller M."/>
            <person name="Ream W."/>
            <person name="Grunwald N.J."/>
            <person name="Chang J.H."/>
        </authorList>
    </citation>
    <scope>NUCLEOTIDE SEQUENCE [LARGE SCALE GENOMIC DNA]</scope>
    <source>
        <strain evidence="9 11">AF3.44</strain>
        <plasmid evidence="9 11">pTiAF3.44</plasmid>
    </source>
</reference>
<dbReference type="SUPFAM" id="SSF51679">
    <property type="entry name" value="Bacterial luciferase-like"/>
    <property type="match status" value="1"/>
</dbReference>
<dbReference type="OrthoDB" id="9779442at2"/>
<evidence type="ECO:0000256" key="2">
    <source>
        <dbReference type="ARBA" id="ARBA00022643"/>
    </source>
</evidence>
<dbReference type="PANTHER" id="PTHR30011:SF16">
    <property type="entry name" value="C2H2 FINGER DOMAIN TRANSCRIPTION FACTOR (EUROFUNG)-RELATED"/>
    <property type="match status" value="1"/>
</dbReference>
<dbReference type="PANTHER" id="PTHR30011">
    <property type="entry name" value="ALKANESULFONATE MONOOXYGENASE-RELATED"/>
    <property type="match status" value="1"/>
</dbReference>
<dbReference type="EMBL" id="CP039694">
    <property type="protein sequence ID" value="QCJ01214.1"/>
    <property type="molecule type" value="Genomic_DNA"/>
</dbReference>
<evidence type="ECO:0000313" key="10">
    <source>
        <dbReference type="Proteomes" id="UP000298545"/>
    </source>
</evidence>
<geneLocation type="plasmid" evidence="9 11">
    <name>pTiAF3.44</name>
</geneLocation>
<feature type="binding site" evidence="6">
    <location>
        <position position="219"/>
    </location>
    <ligand>
        <name>FMN</name>
        <dbReference type="ChEBI" id="CHEBI:58210"/>
    </ligand>
</feature>
<feature type="binding site" evidence="6">
    <location>
        <position position="94"/>
    </location>
    <ligand>
        <name>FMN</name>
        <dbReference type="ChEBI" id="CHEBI:58210"/>
    </ligand>
</feature>
<evidence type="ECO:0000256" key="1">
    <source>
        <dbReference type="ARBA" id="ARBA00022630"/>
    </source>
</evidence>
<feature type="binding site" evidence="6">
    <location>
        <position position="218"/>
    </location>
    <ligand>
        <name>FMN</name>
        <dbReference type="ChEBI" id="CHEBI:58210"/>
    </ligand>
</feature>
<evidence type="ECO:0000256" key="6">
    <source>
        <dbReference type="PIRSR" id="PIRSR000337-1"/>
    </source>
</evidence>
<dbReference type="GO" id="GO:0004497">
    <property type="term" value="F:monooxygenase activity"/>
    <property type="evidence" value="ECO:0007669"/>
    <property type="project" value="UniProtKB-KW"/>
</dbReference>
<dbReference type="InterPro" id="IPR051260">
    <property type="entry name" value="Diverse_substr_monoxygenases"/>
</dbReference>
<dbReference type="InterPro" id="IPR036661">
    <property type="entry name" value="Luciferase-like_sf"/>
</dbReference>
<feature type="binding site" evidence="6">
    <location>
        <position position="144"/>
    </location>
    <ligand>
        <name>FMN</name>
        <dbReference type="ChEBI" id="CHEBI:58210"/>
    </ligand>
</feature>
<reference evidence="8 10" key="1">
    <citation type="submission" date="2019-04" db="EMBL/GenBank/DDBJ databases">
        <title>Complete genome sequence of Agrobacterium larrymoorei CFBP5473.</title>
        <authorList>
            <person name="Haryono M."/>
            <person name="Chou L."/>
            <person name="Lin Y.-C."/>
            <person name="Lai E.-M."/>
            <person name="Kuo C.-H."/>
        </authorList>
    </citation>
    <scope>NUCLEOTIDE SEQUENCE [LARGE SCALE GENOMIC DNA]</scope>
    <source>
        <strain evidence="8 10">CFBP5473</strain>
        <plasmid evidence="8">pTiCFBP5473</plasmid>
        <plasmid evidence="10">pticfbp5473</plasmid>
    </source>
</reference>
<evidence type="ECO:0000313" key="9">
    <source>
        <dbReference type="EMBL" id="QYA10410.1"/>
    </source>
</evidence>
<dbReference type="AlphaFoldDB" id="A0A4D7DVY6"/>
<dbReference type="InterPro" id="IPR016215">
    <property type="entry name" value="NTA_MOA"/>
</dbReference>
<geneLocation type="plasmid" evidence="8">
    <name>pTiCFBP5473</name>
</geneLocation>
<keyword evidence="4" id="KW-0503">Monooxygenase</keyword>
<keyword evidence="3" id="KW-0560">Oxidoreductase</keyword>
<feature type="binding site" evidence="6">
    <location>
        <position position="53"/>
    </location>
    <ligand>
        <name>FMN</name>
        <dbReference type="ChEBI" id="CHEBI:58210"/>
    </ligand>
</feature>
<dbReference type="InterPro" id="IPR011251">
    <property type="entry name" value="Luciferase-like_dom"/>
</dbReference>
<proteinExistence type="inferred from homology"/>
<dbReference type="CDD" id="cd01095">
    <property type="entry name" value="Nitrilotriacetate_monoxgenase"/>
    <property type="match status" value="1"/>
</dbReference>
<keyword evidence="2 6" id="KW-0288">FMN</keyword>
<organism evidence="8 10">
    <name type="scientific">Agrobacterium larrymoorei</name>
    <dbReference type="NCBI Taxonomy" id="160699"/>
    <lineage>
        <taxon>Bacteria</taxon>
        <taxon>Pseudomonadati</taxon>
        <taxon>Pseudomonadota</taxon>
        <taxon>Alphaproteobacteria</taxon>
        <taxon>Hyphomicrobiales</taxon>
        <taxon>Rhizobiaceae</taxon>
        <taxon>Rhizobium/Agrobacterium group</taxon>
        <taxon>Agrobacterium</taxon>
    </lineage>
</organism>
<accession>A0A4D7DVY6</accession>
<sequence length="440" mass="49252">MVLSAFFYNPQGDHRLSWRHRAAPGREIFDLDYYRNLAEIAEEAKIDTIFIADHLGIWDTFESGVAHYANARLEPLSLVAALSAVTKKIGFIVTASTSYNEPYNIARTFASLDHLSKGRVAWNVVTSALEEEAKNFGLSANIGHATRYQRAEEFLEVVIKLWDSWEDAALLMDKESGYFADPSKVHYLDHASTHFKVRGPLNVARSPQGRPLIVQAGSSEAGRELATDFADIHFAVFRNEEEGKQYRADVEMRLAKKGRTAESFLLLPGVLPVVASSRQEAGERQAELEELMIDRVSLDLLSSWSGMDLSSHALDGPMPDLPDEAKFDGWRTWLNIVKSETNSSATVRELARKIANTGSVPMVSGTVNDVADQLEGWFSSGIADGFNLMFPLLPDDWINFARSVVPELQRRGLFRTEYEEGTFRDRLSLRLPPNHFLGRG</sequence>
<dbReference type="STRING" id="1367849.GCA_000518585_04777"/>